<dbReference type="RefSeq" id="XP_014676781.1">
    <property type="nucleotide sequence ID" value="XM_014821295.1"/>
</dbReference>
<dbReference type="Proteomes" id="UP000695022">
    <property type="component" value="Unplaced"/>
</dbReference>
<dbReference type="Pfam" id="PF01156">
    <property type="entry name" value="IU_nuc_hydro"/>
    <property type="match status" value="1"/>
</dbReference>
<protein>
    <submittedName>
        <fullName evidence="4">Uncharacterized protein LOC106816675</fullName>
    </submittedName>
</protein>
<evidence type="ECO:0000313" key="4">
    <source>
        <dbReference type="RefSeq" id="XP_014676781.1"/>
    </source>
</evidence>
<dbReference type="SUPFAM" id="SSF53590">
    <property type="entry name" value="Nucleoside hydrolase"/>
    <property type="match status" value="1"/>
</dbReference>
<proteinExistence type="inferred from homology"/>
<keyword evidence="3" id="KW-1185">Reference proteome</keyword>
<evidence type="ECO:0000256" key="1">
    <source>
        <dbReference type="ARBA" id="ARBA00009176"/>
    </source>
</evidence>
<dbReference type="PANTHER" id="PTHR46190">
    <property type="entry name" value="SI:CH211-201H21.5-RELATED"/>
    <property type="match status" value="1"/>
</dbReference>
<dbReference type="InterPro" id="IPR052775">
    <property type="entry name" value="IUN_hydrolase"/>
</dbReference>
<organism evidence="3 4">
    <name type="scientific">Priapulus caudatus</name>
    <name type="common">Priapulid worm</name>
    <dbReference type="NCBI Taxonomy" id="37621"/>
    <lineage>
        <taxon>Eukaryota</taxon>
        <taxon>Metazoa</taxon>
        <taxon>Ecdysozoa</taxon>
        <taxon>Scalidophora</taxon>
        <taxon>Priapulida</taxon>
        <taxon>Priapulimorpha</taxon>
        <taxon>Priapulimorphida</taxon>
        <taxon>Priapulidae</taxon>
        <taxon>Priapulus</taxon>
    </lineage>
</organism>
<dbReference type="InterPro" id="IPR001910">
    <property type="entry name" value="Inosine/uridine_hydrolase_dom"/>
</dbReference>
<dbReference type="InterPro" id="IPR036452">
    <property type="entry name" value="Ribo_hydro-like"/>
</dbReference>
<dbReference type="PANTHER" id="PTHR46190:SF1">
    <property type="entry name" value="SI:CH211-201H21.5"/>
    <property type="match status" value="1"/>
</dbReference>
<accession>A0ABM1EX60</accession>
<evidence type="ECO:0000259" key="2">
    <source>
        <dbReference type="Pfam" id="PF01156"/>
    </source>
</evidence>
<sequence length="187" mass="21185">MAEYVYSRQLLTANEQRTARASRFKIEDGRCQGVGNVKGVAAEFNFSVDPEAAFVVLSGFQCRIKQIGWEVCQNSWLPWDWYEDWVSTPGKRGRLVKAVTVGYVGRLKNAAHPGFRACDLLVMAAPPNEDVVAKSEGVYACVELRGEVTRGQMVCDWRHKLQKKPNVDVVLELNMDRARLMFEQMLL</sequence>
<evidence type="ECO:0000313" key="3">
    <source>
        <dbReference type="Proteomes" id="UP000695022"/>
    </source>
</evidence>
<feature type="domain" description="Inosine/uridine-preferring nucleoside hydrolase" evidence="2">
    <location>
        <begin position="25"/>
        <end position="177"/>
    </location>
</feature>
<gene>
    <name evidence="4" type="primary">LOC106816675</name>
</gene>
<dbReference type="GeneID" id="106816675"/>
<reference evidence="4" key="1">
    <citation type="submission" date="2025-08" db="UniProtKB">
        <authorList>
            <consortium name="RefSeq"/>
        </authorList>
    </citation>
    <scope>IDENTIFICATION</scope>
</reference>
<comment type="similarity">
    <text evidence="1">Belongs to the IUNH family.</text>
</comment>
<name>A0ABM1EX60_PRICU</name>
<dbReference type="Gene3D" id="3.90.245.10">
    <property type="entry name" value="Ribonucleoside hydrolase-like"/>
    <property type="match status" value="1"/>
</dbReference>